<name>A0A7W4H3X0_9GAMM</name>
<dbReference type="AlphaFoldDB" id="A0A7W4H3X0"/>
<keyword evidence="1" id="KW-0812">Transmembrane</keyword>
<accession>A0A7W4H3X0</accession>
<dbReference type="RefSeq" id="WP_182833933.1">
    <property type="nucleotide sequence ID" value="NZ_JACJFN010000003.1"/>
</dbReference>
<keyword evidence="1" id="KW-1133">Transmembrane helix</keyword>
<reference evidence="2 3" key="1">
    <citation type="submission" date="2020-08" db="EMBL/GenBank/DDBJ databases">
        <authorList>
            <person name="Kim C.M."/>
        </authorList>
    </citation>
    <scope>NUCLEOTIDE SEQUENCE [LARGE SCALE GENOMIC DNA]</scope>
    <source>
        <strain evidence="2 3">SR9</strain>
    </source>
</reference>
<organism evidence="2 3">
    <name type="scientific">Aquipseudomonas guryensis</name>
    <dbReference type="NCBI Taxonomy" id="2759165"/>
    <lineage>
        <taxon>Bacteria</taxon>
        <taxon>Pseudomonadati</taxon>
        <taxon>Pseudomonadota</taxon>
        <taxon>Gammaproteobacteria</taxon>
        <taxon>Pseudomonadales</taxon>
        <taxon>Pseudomonadaceae</taxon>
        <taxon>Aquipseudomonas</taxon>
    </lineage>
</organism>
<keyword evidence="3" id="KW-1185">Reference proteome</keyword>
<proteinExistence type="predicted"/>
<feature type="transmembrane region" description="Helical" evidence="1">
    <location>
        <begin position="53"/>
        <end position="74"/>
    </location>
</feature>
<dbReference type="Proteomes" id="UP000581189">
    <property type="component" value="Unassembled WGS sequence"/>
</dbReference>
<protein>
    <submittedName>
        <fullName evidence="2">Uncharacterized protein</fullName>
    </submittedName>
</protein>
<comment type="caution">
    <text evidence="2">The sequence shown here is derived from an EMBL/GenBank/DDBJ whole genome shotgun (WGS) entry which is preliminary data.</text>
</comment>
<evidence type="ECO:0000256" key="1">
    <source>
        <dbReference type="SAM" id="Phobius"/>
    </source>
</evidence>
<evidence type="ECO:0000313" key="3">
    <source>
        <dbReference type="Proteomes" id="UP000581189"/>
    </source>
</evidence>
<sequence>MKALALNSIVFLTLSGLVSYFLEASFAIAPGVVAVAYLIGLIVSLGSTLCSEFCINVAMLISTIIMLVIVSHFFPSITEVGLYNVHKL</sequence>
<feature type="transmembrane region" description="Helical" evidence="1">
    <location>
        <begin position="26"/>
        <end position="46"/>
    </location>
</feature>
<gene>
    <name evidence="2" type="ORF">H3H45_11725</name>
</gene>
<evidence type="ECO:0000313" key="2">
    <source>
        <dbReference type="EMBL" id="MBB1519909.1"/>
    </source>
</evidence>
<dbReference type="EMBL" id="JACJFN010000003">
    <property type="protein sequence ID" value="MBB1519909.1"/>
    <property type="molecule type" value="Genomic_DNA"/>
</dbReference>
<keyword evidence="1" id="KW-0472">Membrane</keyword>